<accession>A0A193DUV2</accession>
<feature type="region of interest" description="Disordered" evidence="2">
    <location>
        <begin position="36"/>
        <end position="62"/>
    </location>
</feature>
<dbReference type="Pfam" id="PF02330">
    <property type="entry name" value="MAM33"/>
    <property type="match status" value="1"/>
</dbReference>
<dbReference type="GO" id="GO:0042256">
    <property type="term" value="P:cytosolic ribosome assembly"/>
    <property type="evidence" value="ECO:0007669"/>
    <property type="project" value="TreeGrafter"/>
</dbReference>
<dbReference type="InterPro" id="IPR003428">
    <property type="entry name" value="MAM33"/>
</dbReference>
<dbReference type="InterPro" id="IPR036561">
    <property type="entry name" value="MAM33_sf"/>
</dbReference>
<dbReference type="KEGG" id="esn:126981743"/>
<comment type="similarity">
    <text evidence="1">Belongs to the MAM33 family.</text>
</comment>
<dbReference type="CTD" id="37006"/>
<dbReference type="OrthoDB" id="278212at2759"/>
<proteinExistence type="evidence at transcript level"/>
<organism evidence="3">
    <name type="scientific">Eriocheir sinensis</name>
    <name type="common">Chinese mitten crab</name>
    <dbReference type="NCBI Taxonomy" id="95602"/>
    <lineage>
        <taxon>Eukaryota</taxon>
        <taxon>Metazoa</taxon>
        <taxon>Ecdysozoa</taxon>
        <taxon>Arthropoda</taxon>
        <taxon>Crustacea</taxon>
        <taxon>Multicrustacea</taxon>
        <taxon>Malacostraca</taxon>
        <taxon>Eumalacostraca</taxon>
        <taxon>Eucarida</taxon>
        <taxon>Decapoda</taxon>
        <taxon>Pleocyemata</taxon>
        <taxon>Brachyura</taxon>
        <taxon>Eubrachyura</taxon>
        <taxon>Grapsoidea</taxon>
        <taxon>Varunidae</taxon>
        <taxon>Eriocheir</taxon>
    </lineage>
</organism>
<sequence length="275" mass="29763">MLSRALSRVWVSGGCLRALKMPQNVAITRSLGALSSSAGSSSSLLRPSSSSSSSSSSLPRPTSSMLCSCGCGIHGIHTRGDRELVEFLQEEIVAEKKTVQPNLPSHLGDFTVKASQAELTLSRTFHDEKITLTLNVNHTVDTDDGQVAEMNAEQTEGVLKSRPSFEVDVAIGAKTLSFTCSYTAPGDLQGGGEEAGEDVFGINELTVYEGEWNEATYCVSGDILDGMMYDLLMNMLEERGVTNEFAEQLSTLCSDYEHSLYVNLLQGVQDFVKRK</sequence>
<reference evidence="3" key="1">
    <citation type="journal article" date="2016" name="Sci. Rep.">
        <title>Two endoplasmic reticulum proteins (calnexin and calreticulin) are involved in innate immunity in Chinese mitten crab (Eriocheir sinensis).</title>
        <authorList>
            <person name="Huang Y."/>
            <person name="Hui K."/>
            <person name="Jin M."/>
            <person name="Yin S."/>
            <person name="Wang W."/>
            <person name="Ren Q."/>
        </authorList>
    </citation>
    <scope>NUCLEOTIDE SEQUENCE</scope>
</reference>
<evidence type="ECO:0000256" key="1">
    <source>
        <dbReference type="ARBA" id="ARBA00005457"/>
    </source>
</evidence>
<dbReference type="PANTHER" id="PTHR10826:SF1">
    <property type="entry name" value="COMPLEMENT COMPONENT 1 Q SUBCOMPONENT-BINDING PROTEIN, MITOCHONDRIAL"/>
    <property type="match status" value="1"/>
</dbReference>
<dbReference type="PANTHER" id="PTHR10826">
    <property type="entry name" value="COMPLEMENT COMPONENT 1"/>
    <property type="match status" value="1"/>
</dbReference>
<name>A0A193DUV2_ERISI</name>
<dbReference type="GeneID" id="126981743"/>
<dbReference type="SUPFAM" id="SSF54529">
    <property type="entry name" value="Mitochondrial glycoprotein MAM33-like"/>
    <property type="match status" value="1"/>
</dbReference>
<protein>
    <submittedName>
        <fullName evidence="3">GC1qR</fullName>
    </submittedName>
</protein>
<dbReference type="Gene3D" id="3.10.280.10">
    <property type="entry name" value="Mitochondrial glycoprotein"/>
    <property type="match status" value="1"/>
</dbReference>
<dbReference type="EMBL" id="KU519401">
    <property type="protein sequence ID" value="ANN46490.1"/>
    <property type="molecule type" value="mRNA"/>
</dbReference>
<dbReference type="RefSeq" id="XP_050689222.1">
    <property type="nucleotide sequence ID" value="XM_050833265.1"/>
</dbReference>
<dbReference type="AlphaFoldDB" id="A0A193DUV2"/>
<evidence type="ECO:0000256" key="2">
    <source>
        <dbReference type="SAM" id="MobiDB-lite"/>
    </source>
</evidence>
<evidence type="ECO:0000313" key="3">
    <source>
        <dbReference type="EMBL" id="ANN46490.1"/>
    </source>
</evidence>
<dbReference type="GO" id="GO:0005759">
    <property type="term" value="C:mitochondrial matrix"/>
    <property type="evidence" value="ECO:0007669"/>
    <property type="project" value="InterPro"/>
</dbReference>